<dbReference type="KEGG" id="mnt:21410510"/>
<dbReference type="PANTHER" id="PTHR45934:SF2">
    <property type="entry name" value="MONOOXYGENASE 1"/>
    <property type="match status" value="1"/>
</dbReference>
<dbReference type="InterPro" id="IPR036188">
    <property type="entry name" value="FAD/NAD-bd_sf"/>
</dbReference>
<keyword evidence="4" id="KW-0472">Membrane</keyword>
<keyword evidence="2" id="KW-0503">Monooxygenase</keyword>
<organism evidence="6 7">
    <name type="scientific">Morus notabilis</name>
    <dbReference type="NCBI Taxonomy" id="981085"/>
    <lineage>
        <taxon>Eukaryota</taxon>
        <taxon>Viridiplantae</taxon>
        <taxon>Streptophyta</taxon>
        <taxon>Embryophyta</taxon>
        <taxon>Tracheophyta</taxon>
        <taxon>Spermatophyta</taxon>
        <taxon>Magnoliopsida</taxon>
        <taxon>eudicotyledons</taxon>
        <taxon>Gunneridae</taxon>
        <taxon>Pentapetalae</taxon>
        <taxon>rosids</taxon>
        <taxon>fabids</taxon>
        <taxon>Rosales</taxon>
        <taxon>Moraceae</taxon>
        <taxon>Moreae</taxon>
        <taxon>Morus</taxon>
    </lineage>
</organism>
<dbReference type="GO" id="GO:0004497">
    <property type="term" value="F:monooxygenase activity"/>
    <property type="evidence" value="ECO:0007669"/>
    <property type="project" value="UniProtKB-KW"/>
</dbReference>
<keyword evidence="7" id="KW-1185">Reference proteome</keyword>
<dbReference type="GO" id="GO:0071949">
    <property type="term" value="F:FAD binding"/>
    <property type="evidence" value="ECO:0007669"/>
    <property type="project" value="InterPro"/>
</dbReference>
<dbReference type="InterPro" id="IPR044560">
    <property type="entry name" value="MOase"/>
</dbReference>
<protein>
    <submittedName>
        <fullName evidence="6">3-hydroxybenzoate 6-hydroxylase 1</fullName>
    </submittedName>
</protein>
<feature type="transmembrane region" description="Helical" evidence="4">
    <location>
        <begin position="365"/>
        <end position="390"/>
    </location>
</feature>
<evidence type="ECO:0000256" key="1">
    <source>
        <dbReference type="ARBA" id="ARBA00023002"/>
    </source>
</evidence>
<dbReference type="PRINTS" id="PR00420">
    <property type="entry name" value="RNGMNOXGNASE"/>
</dbReference>
<keyword evidence="4" id="KW-0812">Transmembrane</keyword>
<dbReference type="SUPFAM" id="SSF51905">
    <property type="entry name" value="FAD/NAD(P)-binding domain"/>
    <property type="match status" value="1"/>
</dbReference>
<name>W9S7E3_9ROSA</name>
<gene>
    <name evidence="6" type="ORF">L484_027905</name>
</gene>
<dbReference type="PANTHER" id="PTHR45934">
    <property type="entry name" value="FAD/NAD(P)-BINDING OXIDOREDUCTASE FAMILY PROTEIN"/>
    <property type="match status" value="1"/>
</dbReference>
<reference evidence="7" key="1">
    <citation type="submission" date="2013-01" db="EMBL/GenBank/DDBJ databases">
        <title>Draft Genome Sequence of a Mulberry Tree, Morus notabilis C.K. Schneid.</title>
        <authorList>
            <person name="He N."/>
            <person name="Zhao S."/>
        </authorList>
    </citation>
    <scope>NUCLEOTIDE SEQUENCE</scope>
</reference>
<evidence type="ECO:0000256" key="4">
    <source>
        <dbReference type="SAM" id="Phobius"/>
    </source>
</evidence>
<dbReference type="eggNOG" id="KOG2614">
    <property type="taxonomic scope" value="Eukaryota"/>
</dbReference>
<comment type="similarity">
    <text evidence="3">Belongs to the 3-hydroxybenzoate 6-hydroxylase family.</text>
</comment>
<feature type="domain" description="FAD-binding" evidence="5">
    <location>
        <begin position="7"/>
        <end position="326"/>
    </location>
</feature>
<dbReference type="Pfam" id="PF01494">
    <property type="entry name" value="FAD_binding_3"/>
    <property type="match status" value="1"/>
</dbReference>
<dbReference type="Gene3D" id="3.50.50.60">
    <property type="entry name" value="FAD/NAD(P)-binding domain"/>
    <property type="match status" value="1"/>
</dbReference>
<evidence type="ECO:0000313" key="7">
    <source>
        <dbReference type="Proteomes" id="UP000030645"/>
    </source>
</evidence>
<proteinExistence type="inferred from homology"/>
<dbReference type="Proteomes" id="UP000030645">
    <property type="component" value="Unassembled WGS sequence"/>
</dbReference>
<evidence type="ECO:0000256" key="3">
    <source>
        <dbReference type="ARBA" id="ARBA00024018"/>
    </source>
</evidence>
<dbReference type="AlphaFoldDB" id="W9S7E3"/>
<dbReference type="OrthoDB" id="47494at2759"/>
<dbReference type="STRING" id="981085.W9S7E3"/>
<keyword evidence="4" id="KW-1133">Transmembrane helix</keyword>
<evidence type="ECO:0000256" key="2">
    <source>
        <dbReference type="ARBA" id="ARBA00023033"/>
    </source>
</evidence>
<accession>W9S7E3</accession>
<dbReference type="InterPro" id="IPR002938">
    <property type="entry name" value="FAD-bd"/>
</dbReference>
<sequence>MEAAEEIDIVIVGAGICGLATALALHRKGIKSVVLERSETLRAFGSAIAILTNGWRALDQLGIGPKLRQTALPLQGVRDIWLDGNKQRRGPLSKGEARCVKRSDLINMLAQDLPHGTIRFGCHILFVELDPLTNFPILQLRDGRAIKAKILIGCDGASSVVAEYLKVKPKKSFPAFGIRGLTYYPSPHGFDPEFVRTHGNNVVCGRSTINQNLVFWFLLLPGYLKDSEIFKDPELIKQMALEKTNDAFPKETIEMIKDCDITSLSLTHLWYRPAWDILLGTFRKGMVTLAGDSMHVMGPFLGQGGSAAMEDAVVLARCLANKIHGESINGFEGNNGLFRKKMEEAMDLYVKERRMRLVRLSAQSYVTGLLFSSASMIGKILLLALIIVLFQDPIRHTRYDCGHL</sequence>
<dbReference type="SMR" id="W9S7E3"/>
<evidence type="ECO:0000313" key="6">
    <source>
        <dbReference type="EMBL" id="EXC30730.1"/>
    </source>
</evidence>
<keyword evidence="1" id="KW-0560">Oxidoreductase</keyword>
<dbReference type="EMBL" id="KE346217">
    <property type="protein sequence ID" value="EXC30730.1"/>
    <property type="molecule type" value="Genomic_DNA"/>
</dbReference>
<evidence type="ECO:0000259" key="5">
    <source>
        <dbReference type="Pfam" id="PF01494"/>
    </source>
</evidence>